<evidence type="ECO:0000256" key="7">
    <source>
        <dbReference type="ARBA" id="ARBA00022763"/>
    </source>
</evidence>
<evidence type="ECO:0000313" key="17">
    <source>
        <dbReference type="Ensembl" id="ENSFHEP00000034412.1"/>
    </source>
</evidence>
<comment type="similarity">
    <text evidence="3">Belongs to the BABAM1 family.</text>
</comment>
<dbReference type="PANTHER" id="PTHR15660:SF1">
    <property type="entry name" value="BRISC AND BRCA1-A COMPLEX MEMBER 1"/>
    <property type="match status" value="1"/>
</dbReference>
<evidence type="ECO:0000256" key="5">
    <source>
        <dbReference type="ARBA" id="ARBA00022490"/>
    </source>
</evidence>
<dbReference type="GO" id="GO:0070531">
    <property type="term" value="C:BRCA1-A complex"/>
    <property type="evidence" value="ECO:0007669"/>
    <property type="project" value="InterPro"/>
</dbReference>
<dbReference type="AlphaFoldDB" id="A0A3Q2R1I1"/>
<keyword evidence="18" id="KW-1185">Reference proteome</keyword>
<evidence type="ECO:0000256" key="8">
    <source>
        <dbReference type="ARBA" id="ARBA00022776"/>
    </source>
</evidence>
<dbReference type="GO" id="GO:0045739">
    <property type="term" value="P:positive regulation of DNA repair"/>
    <property type="evidence" value="ECO:0007669"/>
    <property type="project" value="InterPro"/>
</dbReference>
<name>A0A3Q2R1I1_FUNHE</name>
<dbReference type="SUPFAM" id="SSF53300">
    <property type="entry name" value="vWA-like"/>
    <property type="match status" value="1"/>
</dbReference>
<dbReference type="GeneTree" id="ENSGT00390000016934"/>
<keyword evidence="12" id="KW-0539">Nucleus</keyword>
<protein>
    <recommendedName>
        <fullName evidence="4">BRISC and BRCA1-A complex member 1</fullName>
    </recommendedName>
    <alternativeName>
        <fullName evidence="14">Mediator of RAP80 interactions and targeting subunit of 40 kDa</fullName>
    </alternativeName>
    <alternativeName>
        <fullName evidence="15">New component of the BRCA1-A complex</fullName>
    </alternativeName>
</protein>
<dbReference type="GO" id="GO:0070552">
    <property type="term" value="C:BRISC complex"/>
    <property type="evidence" value="ECO:0007669"/>
    <property type="project" value="InterPro"/>
</dbReference>
<evidence type="ECO:0000256" key="16">
    <source>
        <dbReference type="SAM" id="MobiDB-lite"/>
    </source>
</evidence>
<sequence>MLVNLPFWYEEVYSTPKITAGILRQSWLHVYQASSVSMETPEPGPADGEERPVELRPRTRSNPEGAEDRRSSTGSLGGNGNQSISQPAVGNRVEGEGEASTSDSPPSSVTTTVSAATSQAVVPPAAVSAGSGAVASTTAQLSTVAVTVKERPKPPQQQPMVCTSIPPPAEYQLRVPRVNCPEKVIICLDLSEEMSLPKLESFNGSKTNALNISQKMIEMFVRTKHKIDKRHEFALVVINDDALWLSGFTSDPRELCSCLYDLETNVCESFNLEDLLNVIRQKIELPLMENVQTIPPPYVVRTVLIYSRHAGPMQFNPSEAVTKMLQSPYFFFDVVYLHNGMEEQGDETSWRDNYTSFCSLDSKGMCYRFEVSLSGPAIELHNCMAKLLAHPLQRPFQSHASYSLLEGDDAPDAEATV</sequence>
<proteinExistence type="inferred from homology"/>
<evidence type="ECO:0000256" key="10">
    <source>
        <dbReference type="ARBA" id="ARBA00022853"/>
    </source>
</evidence>
<dbReference type="Ensembl" id="ENSFHET00000029618.1">
    <property type="protein sequence ID" value="ENSFHEP00000034412.1"/>
    <property type="gene ID" value="ENSFHEG00000022138.1"/>
</dbReference>
<evidence type="ECO:0000256" key="13">
    <source>
        <dbReference type="ARBA" id="ARBA00023306"/>
    </source>
</evidence>
<dbReference type="STRING" id="8078.ENSFHEP00000034412"/>
<dbReference type="GO" id="GO:0016604">
    <property type="term" value="C:nuclear body"/>
    <property type="evidence" value="ECO:0007669"/>
    <property type="project" value="TreeGrafter"/>
</dbReference>
<keyword evidence="5" id="KW-0963">Cytoplasm</keyword>
<dbReference type="CTD" id="29086"/>
<dbReference type="Proteomes" id="UP000265000">
    <property type="component" value="Unplaced"/>
</dbReference>
<evidence type="ECO:0000256" key="14">
    <source>
        <dbReference type="ARBA" id="ARBA00030984"/>
    </source>
</evidence>
<keyword evidence="13" id="KW-0131">Cell cycle</keyword>
<dbReference type="RefSeq" id="XP_021163679.1">
    <property type="nucleotide sequence ID" value="XM_021308004.2"/>
</dbReference>
<evidence type="ECO:0000256" key="1">
    <source>
        <dbReference type="ARBA" id="ARBA00004123"/>
    </source>
</evidence>
<dbReference type="GO" id="GO:0006325">
    <property type="term" value="P:chromatin organization"/>
    <property type="evidence" value="ECO:0007669"/>
    <property type="project" value="UniProtKB-KW"/>
</dbReference>
<keyword evidence="10" id="KW-0156">Chromatin regulator</keyword>
<evidence type="ECO:0000256" key="11">
    <source>
        <dbReference type="ARBA" id="ARBA00023204"/>
    </source>
</evidence>
<evidence type="ECO:0000256" key="3">
    <source>
        <dbReference type="ARBA" id="ARBA00010809"/>
    </source>
</evidence>
<dbReference type="InterPro" id="IPR036465">
    <property type="entry name" value="vWFA_dom_sf"/>
</dbReference>
<evidence type="ECO:0000313" key="18">
    <source>
        <dbReference type="Proteomes" id="UP000265000"/>
    </source>
</evidence>
<evidence type="ECO:0000256" key="9">
    <source>
        <dbReference type="ARBA" id="ARBA00022786"/>
    </source>
</evidence>
<feature type="compositionally biased region" description="Low complexity" evidence="16">
    <location>
        <begin position="99"/>
        <end position="115"/>
    </location>
</feature>
<dbReference type="GO" id="GO:0005737">
    <property type="term" value="C:cytoplasm"/>
    <property type="evidence" value="ECO:0007669"/>
    <property type="project" value="UniProtKB-SubCell"/>
</dbReference>
<keyword evidence="9" id="KW-0833">Ubl conjugation pathway</keyword>
<keyword evidence="7" id="KW-0227">DNA damage</keyword>
<keyword evidence="11" id="KW-0234">DNA repair</keyword>
<comment type="subcellular location">
    <subcellularLocation>
        <location evidence="2">Cytoplasm</location>
    </subcellularLocation>
    <subcellularLocation>
        <location evidence="1">Nucleus</location>
    </subcellularLocation>
</comment>
<dbReference type="InterPro" id="IPR026126">
    <property type="entry name" value="BABAM1"/>
</dbReference>
<reference evidence="17" key="1">
    <citation type="submission" date="2025-08" db="UniProtKB">
        <authorList>
            <consortium name="Ensembl"/>
        </authorList>
    </citation>
    <scope>IDENTIFICATION</scope>
</reference>
<evidence type="ECO:0000256" key="15">
    <source>
        <dbReference type="ARBA" id="ARBA00031038"/>
    </source>
</evidence>
<evidence type="ECO:0000256" key="6">
    <source>
        <dbReference type="ARBA" id="ARBA00022618"/>
    </source>
</evidence>
<feature type="region of interest" description="Disordered" evidence="16">
    <location>
        <begin position="37"/>
        <end position="115"/>
    </location>
</feature>
<reference evidence="17" key="2">
    <citation type="submission" date="2025-09" db="UniProtKB">
        <authorList>
            <consortium name="Ensembl"/>
        </authorList>
    </citation>
    <scope>IDENTIFICATION</scope>
</reference>
<organism evidence="17 18">
    <name type="scientific">Fundulus heteroclitus</name>
    <name type="common">Killifish</name>
    <name type="synonym">Mummichog</name>
    <dbReference type="NCBI Taxonomy" id="8078"/>
    <lineage>
        <taxon>Eukaryota</taxon>
        <taxon>Metazoa</taxon>
        <taxon>Chordata</taxon>
        <taxon>Craniata</taxon>
        <taxon>Vertebrata</taxon>
        <taxon>Euteleostomi</taxon>
        <taxon>Actinopterygii</taxon>
        <taxon>Neopterygii</taxon>
        <taxon>Teleostei</taxon>
        <taxon>Neoteleostei</taxon>
        <taxon>Acanthomorphata</taxon>
        <taxon>Ovalentaria</taxon>
        <taxon>Atherinomorphae</taxon>
        <taxon>Cyprinodontiformes</taxon>
        <taxon>Fundulidae</taxon>
        <taxon>Fundulus</taxon>
    </lineage>
</organism>
<evidence type="ECO:0000256" key="4">
    <source>
        <dbReference type="ARBA" id="ARBA00019437"/>
    </source>
</evidence>
<dbReference type="GeneID" id="105939308"/>
<dbReference type="GO" id="GO:0006302">
    <property type="term" value="P:double-strand break repair"/>
    <property type="evidence" value="ECO:0007669"/>
    <property type="project" value="TreeGrafter"/>
</dbReference>
<feature type="compositionally biased region" description="Basic and acidic residues" evidence="16">
    <location>
        <begin position="48"/>
        <end position="57"/>
    </location>
</feature>
<keyword evidence="8" id="KW-0498">Mitosis</keyword>
<keyword evidence="6" id="KW-0132">Cell division</keyword>
<dbReference type="CDD" id="cd21502">
    <property type="entry name" value="vWA_BABAM1"/>
    <property type="match status" value="1"/>
</dbReference>
<evidence type="ECO:0000256" key="12">
    <source>
        <dbReference type="ARBA" id="ARBA00023242"/>
    </source>
</evidence>
<dbReference type="GO" id="GO:0007095">
    <property type="term" value="P:mitotic G2 DNA damage checkpoint signaling"/>
    <property type="evidence" value="ECO:0007669"/>
    <property type="project" value="TreeGrafter"/>
</dbReference>
<accession>A0A3Q2R1I1</accession>
<dbReference type="PANTHER" id="PTHR15660">
    <property type="entry name" value="BRISC AND BRCA1-A COMPLEX MEMBER 1"/>
    <property type="match status" value="1"/>
</dbReference>
<evidence type="ECO:0000256" key="2">
    <source>
        <dbReference type="ARBA" id="ARBA00004496"/>
    </source>
</evidence>
<dbReference type="OrthoDB" id="547311at2759"/>
<dbReference type="GO" id="GO:0051301">
    <property type="term" value="P:cell division"/>
    <property type="evidence" value="ECO:0007669"/>
    <property type="project" value="UniProtKB-KW"/>
</dbReference>